<dbReference type="AlphaFoldDB" id="A0AA40EBU2"/>
<dbReference type="InterPro" id="IPR050491">
    <property type="entry name" value="AmpC-like"/>
</dbReference>
<gene>
    <name evidence="4" type="ORF">B0T21DRAFT_443499</name>
</gene>
<sequence length="384" mass="42026">MQELSPSILEILRVSGAAGASVGVLDGETNELHFTSFGHRDVAAGLPPNEHTVYHLASLSKSFTAAAVALLVADGKLSFGDRMCDILPGFHHADDAINNQSTLLDFLSHRTGLASKNALWQQDGPELLLSENDTLPMVSYLDVVHPLGEQWTYNNFGYDILANVIAHASGSSWGEFVTSRIIQPLGLRETTTAARPPSEENWARGYMPAPDGTLTDVGRPEIAEGTVQQAANGVKSSVSDLVVYYKAVLDAWRSETSGADHNYGSSPLKNVKELLTPHIPLDRDAEGQWYAWLKDCGEKNDYVALAQESAAAYDDMWTQLPKDIRKAKARWPDLDVATYVFRFGTDEKGNIQTLRWEHDPDVPGGETFVKKANDTAEEGARTEL</sequence>
<evidence type="ECO:0000256" key="1">
    <source>
        <dbReference type="ARBA" id="ARBA00038215"/>
    </source>
</evidence>
<feature type="domain" description="Beta-lactamase-related" evidence="3">
    <location>
        <begin position="17"/>
        <end position="254"/>
    </location>
</feature>
<dbReference type="PANTHER" id="PTHR46825:SF14">
    <property type="entry name" value="BETA-LACTAMASE-RELATED DOMAIN-CONTAINING PROTEIN"/>
    <property type="match status" value="1"/>
</dbReference>
<dbReference type="Gene3D" id="3.40.710.10">
    <property type="entry name" value="DD-peptidase/beta-lactamase superfamily"/>
    <property type="match status" value="1"/>
</dbReference>
<dbReference type="Pfam" id="PF00144">
    <property type="entry name" value="Beta-lactamase"/>
    <property type="match status" value="1"/>
</dbReference>
<evidence type="ECO:0000259" key="3">
    <source>
        <dbReference type="Pfam" id="PF00144"/>
    </source>
</evidence>
<feature type="region of interest" description="Disordered" evidence="2">
    <location>
        <begin position="190"/>
        <end position="209"/>
    </location>
</feature>
<feature type="region of interest" description="Disordered" evidence="2">
    <location>
        <begin position="362"/>
        <end position="384"/>
    </location>
</feature>
<evidence type="ECO:0000313" key="5">
    <source>
        <dbReference type="Proteomes" id="UP001172159"/>
    </source>
</evidence>
<dbReference type="InterPro" id="IPR012338">
    <property type="entry name" value="Beta-lactam/transpept-like"/>
</dbReference>
<protein>
    <submittedName>
        <fullName evidence="4">Beta-lactamase/transpeptidase-like protein</fullName>
    </submittedName>
</protein>
<dbReference type="PANTHER" id="PTHR46825">
    <property type="entry name" value="D-ALANYL-D-ALANINE-CARBOXYPEPTIDASE/ENDOPEPTIDASE AMPH"/>
    <property type="match status" value="1"/>
</dbReference>
<keyword evidence="5" id="KW-1185">Reference proteome</keyword>
<reference evidence="4" key="1">
    <citation type="submission" date="2023-06" db="EMBL/GenBank/DDBJ databases">
        <title>Genome-scale phylogeny and comparative genomics of the fungal order Sordariales.</title>
        <authorList>
            <consortium name="Lawrence Berkeley National Laboratory"/>
            <person name="Hensen N."/>
            <person name="Bonometti L."/>
            <person name="Westerberg I."/>
            <person name="Brannstrom I.O."/>
            <person name="Guillou S."/>
            <person name="Cros-Aarteil S."/>
            <person name="Calhoun S."/>
            <person name="Haridas S."/>
            <person name="Kuo A."/>
            <person name="Mondo S."/>
            <person name="Pangilinan J."/>
            <person name="Riley R."/>
            <person name="Labutti K."/>
            <person name="Andreopoulos B."/>
            <person name="Lipzen A."/>
            <person name="Chen C."/>
            <person name="Yanf M."/>
            <person name="Daum C."/>
            <person name="Ng V."/>
            <person name="Clum A."/>
            <person name="Steindorff A."/>
            <person name="Ohm R."/>
            <person name="Martin F."/>
            <person name="Silar P."/>
            <person name="Natvig D."/>
            <person name="Lalanne C."/>
            <person name="Gautier V."/>
            <person name="Ament-Velasquez S.L."/>
            <person name="Kruys A."/>
            <person name="Hutchinson M.I."/>
            <person name="Powell A.J."/>
            <person name="Barry K."/>
            <person name="Miller A.N."/>
            <person name="Grigoriev I.V."/>
            <person name="Debuchy R."/>
            <person name="Gladieux P."/>
            <person name="Thoren M.H."/>
            <person name="Johannesson H."/>
        </authorList>
    </citation>
    <scope>NUCLEOTIDE SEQUENCE</scope>
    <source>
        <strain evidence="4">CBS 540.89</strain>
    </source>
</reference>
<organism evidence="4 5">
    <name type="scientific">Apiosordaria backusii</name>
    <dbReference type="NCBI Taxonomy" id="314023"/>
    <lineage>
        <taxon>Eukaryota</taxon>
        <taxon>Fungi</taxon>
        <taxon>Dikarya</taxon>
        <taxon>Ascomycota</taxon>
        <taxon>Pezizomycotina</taxon>
        <taxon>Sordariomycetes</taxon>
        <taxon>Sordariomycetidae</taxon>
        <taxon>Sordariales</taxon>
        <taxon>Lasiosphaeriaceae</taxon>
        <taxon>Apiosordaria</taxon>
    </lineage>
</organism>
<feature type="non-terminal residue" evidence="4">
    <location>
        <position position="384"/>
    </location>
</feature>
<comment type="caution">
    <text evidence="4">The sequence shown here is derived from an EMBL/GenBank/DDBJ whole genome shotgun (WGS) entry which is preliminary data.</text>
</comment>
<dbReference type="EMBL" id="JAUKTV010000008">
    <property type="protein sequence ID" value="KAK0732517.1"/>
    <property type="molecule type" value="Genomic_DNA"/>
</dbReference>
<feature type="compositionally biased region" description="Basic and acidic residues" evidence="2">
    <location>
        <begin position="368"/>
        <end position="384"/>
    </location>
</feature>
<dbReference type="SUPFAM" id="SSF56601">
    <property type="entry name" value="beta-lactamase/transpeptidase-like"/>
    <property type="match status" value="1"/>
</dbReference>
<comment type="similarity">
    <text evidence="1">Belongs to the peptidase S12 family.</text>
</comment>
<evidence type="ECO:0000256" key="2">
    <source>
        <dbReference type="SAM" id="MobiDB-lite"/>
    </source>
</evidence>
<dbReference type="InterPro" id="IPR001466">
    <property type="entry name" value="Beta-lactam-related"/>
</dbReference>
<dbReference type="Proteomes" id="UP001172159">
    <property type="component" value="Unassembled WGS sequence"/>
</dbReference>
<evidence type="ECO:0000313" key="4">
    <source>
        <dbReference type="EMBL" id="KAK0732517.1"/>
    </source>
</evidence>
<proteinExistence type="inferred from homology"/>
<accession>A0AA40EBU2</accession>
<name>A0AA40EBU2_9PEZI</name>